<sequence>MIIQRFEDIEAWKEARILVKEIYQEFRGMKDYGFRDQIQRAAISVMSNIAEGFDRGSNKEFIQFLIIARGSVSEVKSLSYAALDIGYIDDKAFKKISERCLKLTNLINGFIRYLKNSNRKR</sequence>
<dbReference type="SUPFAM" id="SSF158446">
    <property type="entry name" value="IVS-encoded protein-like"/>
    <property type="match status" value="1"/>
</dbReference>
<dbReference type="PANTHER" id="PTHR38471:SF2">
    <property type="entry name" value="FOUR HELIX BUNDLE PROTEIN"/>
    <property type="match status" value="1"/>
</dbReference>
<dbReference type="RefSeq" id="WP_197460548.1">
    <property type="nucleotide sequence ID" value="NZ_LSFI01000044.1"/>
</dbReference>
<gene>
    <name evidence="1" type="ORF">TH606_09135</name>
</gene>
<dbReference type="STRING" id="1795632.TH606_09135"/>
<comment type="caution">
    <text evidence="1">The sequence shown here is derived from an EMBL/GenBank/DDBJ whole genome shotgun (WGS) entry which is preliminary data.</text>
</comment>
<accession>A0A177E504</accession>
<name>A0A177E504_9BACT</name>
<organism evidence="1 2">
    <name type="scientific">Thermodesulfatator autotrophicus</name>
    <dbReference type="NCBI Taxonomy" id="1795632"/>
    <lineage>
        <taxon>Bacteria</taxon>
        <taxon>Pseudomonadati</taxon>
        <taxon>Thermodesulfobacteriota</taxon>
        <taxon>Thermodesulfobacteria</taxon>
        <taxon>Thermodesulfobacteriales</taxon>
        <taxon>Thermodesulfatatoraceae</taxon>
        <taxon>Thermodesulfatator</taxon>
    </lineage>
</organism>
<protein>
    <submittedName>
        <fullName evidence="1">Four helix bundle protein</fullName>
    </submittedName>
</protein>
<evidence type="ECO:0000313" key="2">
    <source>
        <dbReference type="Proteomes" id="UP000076964"/>
    </source>
</evidence>
<dbReference type="PANTHER" id="PTHR38471">
    <property type="entry name" value="FOUR HELIX BUNDLE PROTEIN"/>
    <property type="match status" value="1"/>
</dbReference>
<proteinExistence type="predicted"/>
<dbReference type="CDD" id="cd16377">
    <property type="entry name" value="23S_rRNA_IVP_like"/>
    <property type="match status" value="1"/>
</dbReference>
<dbReference type="Pfam" id="PF05635">
    <property type="entry name" value="23S_rRNA_IVP"/>
    <property type="match status" value="1"/>
</dbReference>
<dbReference type="EMBL" id="LSFI01000044">
    <property type="protein sequence ID" value="OAG27034.1"/>
    <property type="molecule type" value="Genomic_DNA"/>
</dbReference>
<dbReference type="NCBIfam" id="TIGR02436">
    <property type="entry name" value="four helix bundle protein"/>
    <property type="match status" value="1"/>
</dbReference>
<dbReference type="Proteomes" id="UP000076964">
    <property type="component" value="Unassembled WGS sequence"/>
</dbReference>
<dbReference type="InterPro" id="IPR012657">
    <property type="entry name" value="23S_rRNA-intervening_sequence"/>
</dbReference>
<dbReference type="InterPro" id="IPR036583">
    <property type="entry name" value="23S_rRNA_IVS_sf"/>
</dbReference>
<dbReference type="Gene3D" id="1.20.1440.60">
    <property type="entry name" value="23S rRNA-intervening sequence"/>
    <property type="match status" value="1"/>
</dbReference>
<reference evidence="1 2" key="1">
    <citation type="submission" date="2016-02" db="EMBL/GenBank/DDBJ databases">
        <title>Draft genome sequence of Thermodesulfatator sp. S606.</title>
        <authorList>
            <person name="Lai Q."/>
            <person name="Cao J."/>
            <person name="Dupont S."/>
            <person name="Shao Z."/>
            <person name="Jebbar M."/>
            <person name="Alain K."/>
        </authorList>
    </citation>
    <scope>NUCLEOTIDE SEQUENCE [LARGE SCALE GENOMIC DNA]</scope>
    <source>
        <strain evidence="1 2">S606</strain>
    </source>
</reference>
<evidence type="ECO:0000313" key="1">
    <source>
        <dbReference type="EMBL" id="OAG27034.1"/>
    </source>
</evidence>
<keyword evidence="2" id="KW-1185">Reference proteome</keyword>
<dbReference type="AlphaFoldDB" id="A0A177E504"/>